<gene>
    <name evidence="4" type="ORF">FHR38_002805</name>
</gene>
<dbReference type="CDD" id="cd00254">
    <property type="entry name" value="LT-like"/>
    <property type="match status" value="1"/>
</dbReference>
<evidence type="ECO:0000259" key="3">
    <source>
        <dbReference type="SMART" id="SM00458"/>
    </source>
</evidence>
<dbReference type="RefSeq" id="WP_184535062.1">
    <property type="nucleotide sequence ID" value="NZ_JACHJW010000001.1"/>
</dbReference>
<evidence type="ECO:0000256" key="2">
    <source>
        <dbReference type="SAM" id="SignalP"/>
    </source>
</evidence>
<organism evidence="4 5">
    <name type="scientific">Micromonospora polyrhachis</name>
    <dbReference type="NCBI Taxonomy" id="1282883"/>
    <lineage>
        <taxon>Bacteria</taxon>
        <taxon>Bacillati</taxon>
        <taxon>Actinomycetota</taxon>
        <taxon>Actinomycetes</taxon>
        <taxon>Micromonosporales</taxon>
        <taxon>Micromonosporaceae</taxon>
        <taxon>Micromonospora</taxon>
    </lineage>
</organism>
<sequence length="375" mass="40049">MSLSRVRSWPVRWRVTSVVAALVVVAGTTAAFATTNSGSDDSRPLPGVVVPAALRQPIVQAARSCMALTPARLAGQIMEESRFAAGETNSRNGRGLAGLTDEAWNAWHPWPGADRLDPKANIAALAHYLCDMVGQARVAKAAGDTWRLAVAGHHSGPATVKASVGMPEEADKYVKRVARFTAWYERQPYFDGVPAVGNDNSGGPTTPPIAPSATATPSPRTSPSQPAVKPTKTTAAPAQTSVRPTKSTPPPGYKLVVDLYLGCVTATPFGSRIYLEVVGECPGSAAQRWEPRSDGTIRSGGLCMDIENASMENFAGVLMAPCNGTSTQKFYFNGKKQIYSPYASKCANVHDLWGRSLVLLFPCLDQGNQYFRQVR</sequence>
<feature type="domain" description="Ricin B lectin" evidence="3">
    <location>
        <begin position="251"/>
        <end position="374"/>
    </location>
</feature>
<dbReference type="InterPro" id="IPR035992">
    <property type="entry name" value="Ricin_B-like_lectins"/>
</dbReference>
<reference evidence="4 5" key="1">
    <citation type="submission" date="2020-08" db="EMBL/GenBank/DDBJ databases">
        <title>Sequencing the genomes of 1000 actinobacteria strains.</title>
        <authorList>
            <person name="Klenk H.-P."/>
        </authorList>
    </citation>
    <scope>NUCLEOTIDE SEQUENCE [LARGE SCALE GENOMIC DNA]</scope>
    <source>
        <strain evidence="4 5">DSM 45886</strain>
    </source>
</reference>
<dbReference type="Proteomes" id="UP000578819">
    <property type="component" value="Unassembled WGS sequence"/>
</dbReference>
<evidence type="ECO:0000313" key="5">
    <source>
        <dbReference type="Proteomes" id="UP000578819"/>
    </source>
</evidence>
<comment type="caution">
    <text evidence="4">The sequence shown here is derived from an EMBL/GenBank/DDBJ whole genome shotgun (WGS) entry which is preliminary data.</text>
</comment>
<evidence type="ECO:0000256" key="1">
    <source>
        <dbReference type="SAM" id="MobiDB-lite"/>
    </source>
</evidence>
<feature type="signal peptide" evidence="2">
    <location>
        <begin position="1"/>
        <end position="33"/>
    </location>
</feature>
<dbReference type="InterPro" id="IPR023346">
    <property type="entry name" value="Lysozyme-like_dom_sf"/>
</dbReference>
<dbReference type="PROSITE" id="PS50231">
    <property type="entry name" value="RICIN_B_LECTIN"/>
    <property type="match status" value="1"/>
</dbReference>
<feature type="compositionally biased region" description="Low complexity" evidence="1">
    <location>
        <begin position="211"/>
        <end position="240"/>
    </location>
</feature>
<dbReference type="Pfam" id="PF00652">
    <property type="entry name" value="Ricin_B_lectin"/>
    <property type="match status" value="1"/>
</dbReference>
<dbReference type="Gene3D" id="2.80.10.50">
    <property type="match status" value="1"/>
</dbReference>
<keyword evidence="2" id="KW-0732">Signal</keyword>
<dbReference type="SUPFAM" id="SSF50370">
    <property type="entry name" value="Ricin B-like lectins"/>
    <property type="match status" value="1"/>
</dbReference>
<accession>A0A7W7WQ38</accession>
<name>A0A7W7WQ38_9ACTN</name>
<proteinExistence type="predicted"/>
<dbReference type="Gene3D" id="1.10.530.10">
    <property type="match status" value="1"/>
</dbReference>
<keyword evidence="5" id="KW-1185">Reference proteome</keyword>
<dbReference type="SUPFAM" id="SSF53955">
    <property type="entry name" value="Lysozyme-like"/>
    <property type="match status" value="1"/>
</dbReference>
<dbReference type="InterPro" id="IPR000772">
    <property type="entry name" value="Ricin_B_lectin"/>
</dbReference>
<dbReference type="EMBL" id="JACHJW010000001">
    <property type="protein sequence ID" value="MBB4959072.1"/>
    <property type="molecule type" value="Genomic_DNA"/>
</dbReference>
<feature type="region of interest" description="Disordered" evidence="1">
    <location>
        <begin position="194"/>
        <end position="249"/>
    </location>
</feature>
<dbReference type="AlphaFoldDB" id="A0A7W7WQ38"/>
<feature type="chain" id="PRO_5030567919" description="Ricin B lectin domain-containing protein" evidence="2">
    <location>
        <begin position="34"/>
        <end position="375"/>
    </location>
</feature>
<protein>
    <recommendedName>
        <fullName evidence="3">Ricin B lectin domain-containing protein</fullName>
    </recommendedName>
</protein>
<dbReference type="SMART" id="SM00458">
    <property type="entry name" value="RICIN"/>
    <property type="match status" value="1"/>
</dbReference>
<evidence type="ECO:0000313" key="4">
    <source>
        <dbReference type="EMBL" id="MBB4959072.1"/>
    </source>
</evidence>